<dbReference type="InterPro" id="IPR004107">
    <property type="entry name" value="Integrase_SAM-like_N"/>
</dbReference>
<dbReference type="GO" id="GO:0016787">
    <property type="term" value="F:hydrolase activity"/>
    <property type="evidence" value="ECO:0007669"/>
    <property type="project" value="UniProtKB-KW"/>
</dbReference>
<keyword evidence="5" id="KW-0238">DNA-binding</keyword>
<evidence type="ECO:0000256" key="5">
    <source>
        <dbReference type="ARBA" id="ARBA00023125"/>
    </source>
</evidence>
<feature type="domain" description="Integrase SAM-like N-terminal" evidence="6">
    <location>
        <begin position="6"/>
        <end position="39"/>
    </location>
</feature>
<evidence type="ECO:0000256" key="3">
    <source>
        <dbReference type="ARBA" id="ARBA00022723"/>
    </source>
</evidence>
<protein>
    <submittedName>
        <fullName evidence="7">Hydrolase</fullName>
    </submittedName>
</protein>
<dbReference type="CDD" id="cd07526">
    <property type="entry name" value="HAD_BPGM_like"/>
    <property type="match status" value="1"/>
</dbReference>
<keyword evidence="8" id="KW-1185">Reference proteome</keyword>
<dbReference type="Gene3D" id="1.10.150.130">
    <property type="match status" value="1"/>
</dbReference>
<comment type="caution">
    <text evidence="7">The sequence shown here is derived from an EMBL/GenBank/DDBJ whole genome shotgun (WGS) entry which is preliminary data.</text>
</comment>
<dbReference type="InterPro" id="IPR010998">
    <property type="entry name" value="Integrase_recombinase_N"/>
</dbReference>
<organism evidence="7 8">
    <name type="scientific">Wenjunlia tyrosinilytica</name>
    <dbReference type="NCBI Taxonomy" id="1544741"/>
    <lineage>
        <taxon>Bacteria</taxon>
        <taxon>Bacillati</taxon>
        <taxon>Actinomycetota</taxon>
        <taxon>Actinomycetes</taxon>
        <taxon>Kitasatosporales</taxon>
        <taxon>Streptomycetaceae</taxon>
        <taxon>Wenjunlia</taxon>
    </lineage>
</organism>
<dbReference type="InterPro" id="IPR023214">
    <property type="entry name" value="HAD_sf"/>
</dbReference>
<dbReference type="AlphaFoldDB" id="A0A917ZXM0"/>
<dbReference type="GO" id="GO:0015074">
    <property type="term" value="P:DNA integration"/>
    <property type="evidence" value="ECO:0007669"/>
    <property type="project" value="InterPro"/>
</dbReference>
<dbReference type="NCBIfam" id="TIGR01509">
    <property type="entry name" value="HAD-SF-IA-v3"/>
    <property type="match status" value="1"/>
</dbReference>
<comment type="cofactor">
    <cofactor evidence="1">
        <name>Mg(2+)</name>
        <dbReference type="ChEBI" id="CHEBI:18420"/>
    </cofactor>
</comment>
<keyword evidence="7" id="KW-0378">Hydrolase</keyword>
<dbReference type="NCBIfam" id="TIGR01549">
    <property type="entry name" value="HAD-SF-IA-v1"/>
    <property type="match status" value="1"/>
</dbReference>
<dbReference type="SFLD" id="SFLDG01129">
    <property type="entry name" value="C1.5:_HAD__Beta-PGM__Phosphata"/>
    <property type="match status" value="1"/>
</dbReference>
<dbReference type="GO" id="GO:0003677">
    <property type="term" value="F:DNA binding"/>
    <property type="evidence" value="ECO:0007669"/>
    <property type="project" value="UniProtKB-KW"/>
</dbReference>
<evidence type="ECO:0000259" key="6">
    <source>
        <dbReference type="Pfam" id="PF02899"/>
    </source>
</evidence>
<dbReference type="PANTHER" id="PTHR46193">
    <property type="entry name" value="6-PHOSPHOGLUCONATE PHOSPHATASE"/>
    <property type="match status" value="1"/>
</dbReference>
<dbReference type="EMBL" id="BMMS01000039">
    <property type="protein sequence ID" value="GGO98641.1"/>
    <property type="molecule type" value="Genomic_DNA"/>
</dbReference>
<dbReference type="Pfam" id="PF02899">
    <property type="entry name" value="Phage_int_SAM_1"/>
    <property type="match status" value="1"/>
</dbReference>
<dbReference type="SFLD" id="SFLDG01135">
    <property type="entry name" value="C1.5.6:_HAD__Beta-PGM__Phospha"/>
    <property type="match status" value="1"/>
</dbReference>
<dbReference type="PANTHER" id="PTHR46193:SF10">
    <property type="entry name" value="6-PHOSPHOGLUCONATE PHOSPHATASE"/>
    <property type="match status" value="1"/>
</dbReference>
<dbReference type="InterPro" id="IPR051600">
    <property type="entry name" value="Beta-PGM-like"/>
</dbReference>
<dbReference type="InterPro" id="IPR036412">
    <property type="entry name" value="HAD-like_sf"/>
</dbReference>
<comment type="similarity">
    <text evidence="2">Belongs to the HAD-like hydrolase superfamily. CbbY/CbbZ/Gph/YieH family.</text>
</comment>
<dbReference type="PRINTS" id="PR00413">
    <property type="entry name" value="HADHALOGNASE"/>
</dbReference>
<evidence type="ECO:0000256" key="4">
    <source>
        <dbReference type="ARBA" id="ARBA00022842"/>
    </source>
</evidence>
<reference evidence="7" key="2">
    <citation type="submission" date="2020-09" db="EMBL/GenBank/DDBJ databases">
        <authorList>
            <person name="Sun Q."/>
            <person name="Zhou Y."/>
        </authorList>
    </citation>
    <scope>NUCLEOTIDE SEQUENCE</scope>
    <source>
        <strain evidence="7">CGMCC 4.7201</strain>
    </source>
</reference>
<evidence type="ECO:0000313" key="7">
    <source>
        <dbReference type="EMBL" id="GGO98641.1"/>
    </source>
</evidence>
<gene>
    <name evidence="7" type="ORF">GCM10012280_63250</name>
</gene>
<evidence type="ECO:0000256" key="2">
    <source>
        <dbReference type="ARBA" id="ARBA00006171"/>
    </source>
</evidence>
<dbReference type="Gene3D" id="1.10.150.240">
    <property type="entry name" value="Putative phosphatase, domain 2"/>
    <property type="match status" value="1"/>
</dbReference>
<dbReference type="Proteomes" id="UP000641932">
    <property type="component" value="Unassembled WGS sequence"/>
</dbReference>
<evidence type="ECO:0000256" key="1">
    <source>
        <dbReference type="ARBA" id="ARBA00001946"/>
    </source>
</evidence>
<name>A0A917ZXM0_9ACTN</name>
<dbReference type="Gene3D" id="3.40.50.1000">
    <property type="entry name" value="HAD superfamily/HAD-like"/>
    <property type="match status" value="1"/>
</dbReference>
<dbReference type="SUPFAM" id="SSF56784">
    <property type="entry name" value="HAD-like"/>
    <property type="match status" value="1"/>
</dbReference>
<evidence type="ECO:0000313" key="8">
    <source>
        <dbReference type="Proteomes" id="UP000641932"/>
    </source>
</evidence>
<sequence>MPVDAVEDFLVYLAARGTSPNTVRGYAYDLRDFFGWLEQMGLPYAVRGLHAPSTLLIMTQSPVELVIFDCDGVLVDSEKICVKVDAMIMADLGCTFTEAEIIERFVGSSTEIYTAAVEERLGRRLEKGWQQQYQHLYEAAFEAELTSVDGIAEVLNRLTTVVCVASNGDHTGVRRSLELADLMDHFENRIFSAADVRRGKPAPDLFQHAARSMGVQPERCAVIEDSAYGVQAARAAGMRAFGYCGGLTPSSRLEGPGTVVFDDMRILPELLATTTP</sequence>
<dbReference type="InterPro" id="IPR006439">
    <property type="entry name" value="HAD-SF_hydro_IA"/>
</dbReference>
<keyword evidence="4" id="KW-0460">Magnesium</keyword>
<dbReference type="InterPro" id="IPR023198">
    <property type="entry name" value="PGP-like_dom2"/>
</dbReference>
<keyword evidence="3" id="KW-0479">Metal-binding</keyword>
<dbReference type="SFLD" id="SFLDS00003">
    <property type="entry name" value="Haloacid_Dehalogenase"/>
    <property type="match status" value="1"/>
</dbReference>
<accession>A0A917ZXM0</accession>
<proteinExistence type="inferred from homology"/>
<dbReference type="GO" id="GO:0046872">
    <property type="term" value="F:metal ion binding"/>
    <property type="evidence" value="ECO:0007669"/>
    <property type="project" value="UniProtKB-KW"/>
</dbReference>
<reference evidence="7" key="1">
    <citation type="journal article" date="2014" name="Int. J. Syst. Evol. Microbiol.">
        <title>Complete genome sequence of Corynebacterium casei LMG S-19264T (=DSM 44701T), isolated from a smear-ripened cheese.</title>
        <authorList>
            <consortium name="US DOE Joint Genome Institute (JGI-PGF)"/>
            <person name="Walter F."/>
            <person name="Albersmeier A."/>
            <person name="Kalinowski J."/>
            <person name="Ruckert C."/>
        </authorList>
    </citation>
    <scope>NUCLEOTIDE SEQUENCE</scope>
    <source>
        <strain evidence="7">CGMCC 4.7201</strain>
    </source>
</reference>
<dbReference type="Pfam" id="PF00702">
    <property type="entry name" value="Hydrolase"/>
    <property type="match status" value="1"/>
</dbReference>